<sequence length="499" mass="57536">MFESAEIGHQVAKKEYKAREPKLRSDLLDAQYALLAKAKRPVVVLVNGVDGAGKGETVNLFNEWMDPRHVRTEAFGPMNDIERERPEMWRFWQVLPPKGRVGILFGSWYTDPILSHVMGHEKKARFAQRLEGIRHFERMLVAEGAVLVKLWFHLSKAAAKERFRALERDLKNAWRVTKDDWERFQHYDEFVAVSEEALRKTSTGDAPWVVVEGSDPAYRSLTAGQHLLEALRSAAGDTPPPSTGVAVAADAVDGRTLLGAFDYTRALSRKKYEEQLETQQARLAKLSRDPRFAARSVVLVFEGMDAAGKGSTIRRLTQALDARHYRVVPIAAPTDEERAQPYLWRFWRHVPRHGHVTVFDRSWYGRVLVERVEKFCPDGDWMRAYDEINGFEDQLVQAGAVVVKFWMAITPAEQLRRFDERKATPHKQFKITDEDWRNRKKWPLYERAVGDMVDRTSTEVAPWHVVASDDKLFARIEVLRTLCDRIEEALRRQAHPGRR</sequence>
<dbReference type="RefSeq" id="WP_187083102.1">
    <property type="nucleotide sequence ID" value="NZ_JACORU010000007.1"/>
</dbReference>
<keyword evidence="3" id="KW-1185">Reference proteome</keyword>
<dbReference type="NCBIfam" id="TIGR03708">
    <property type="entry name" value="poly_P_AMP_trns"/>
    <property type="match status" value="1"/>
</dbReference>
<dbReference type="PANTHER" id="PTHR34383:SF3">
    <property type="entry name" value="POLYPHOSPHATE:AMP PHOSPHOTRANSFERASE"/>
    <property type="match status" value="1"/>
</dbReference>
<dbReference type="InterPro" id="IPR022489">
    <property type="entry name" value="PolyP_AMP_Tfrase"/>
</dbReference>
<dbReference type="GO" id="GO:0043751">
    <property type="term" value="F:polyphosphate:AMP phosphotransferase activity"/>
    <property type="evidence" value="ECO:0007669"/>
    <property type="project" value="InterPro"/>
</dbReference>
<protein>
    <submittedName>
        <fullName evidence="2">Polyphosphate:AMP phosphotransferase</fullName>
    </submittedName>
</protein>
<dbReference type="InterPro" id="IPR022488">
    <property type="entry name" value="PPK2-related"/>
</dbReference>
<organism evidence="2 3">
    <name type="scientific">Ramlibacter albus</name>
    <dbReference type="NCBI Taxonomy" id="2079448"/>
    <lineage>
        <taxon>Bacteria</taxon>
        <taxon>Pseudomonadati</taxon>
        <taxon>Pseudomonadota</taxon>
        <taxon>Betaproteobacteria</taxon>
        <taxon>Burkholderiales</taxon>
        <taxon>Comamonadaceae</taxon>
        <taxon>Ramlibacter</taxon>
    </lineage>
</organism>
<dbReference type="AlphaFoldDB" id="A0A923MC11"/>
<comment type="caution">
    <text evidence="2">The sequence shown here is derived from an EMBL/GenBank/DDBJ whole genome shotgun (WGS) entry which is preliminary data.</text>
</comment>
<dbReference type="Pfam" id="PF03976">
    <property type="entry name" value="PPK2"/>
    <property type="match status" value="2"/>
</dbReference>
<evidence type="ECO:0000313" key="2">
    <source>
        <dbReference type="EMBL" id="MBC5766614.1"/>
    </source>
</evidence>
<gene>
    <name evidence="2" type="primary">pap</name>
    <name evidence="2" type="ORF">H8R02_19250</name>
</gene>
<accession>A0A923MC11</accession>
<reference evidence="2" key="1">
    <citation type="submission" date="2020-08" db="EMBL/GenBank/DDBJ databases">
        <title>Ramlibacter sp. GTP1 16S ribosomal RNA gene genome sequencing and assembly.</title>
        <authorList>
            <person name="Kang M."/>
        </authorList>
    </citation>
    <scope>NUCLEOTIDE SEQUENCE</scope>
    <source>
        <strain evidence="2">GTP1</strain>
    </source>
</reference>
<dbReference type="EMBL" id="JACORU010000007">
    <property type="protein sequence ID" value="MBC5766614.1"/>
    <property type="molecule type" value="Genomic_DNA"/>
</dbReference>
<evidence type="ECO:0000313" key="3">
    <source>
        <dbReference type="Proteomes" id="UP000596827"/>
    </source>
</evidence>
<dbReference type="PANTHER" id="PTHR34383">
    <property type="entry name" value="POLYPHOSPHATE:AMP PHOSPHOTRANSFERASE-RELATED"/>
    <property type="match status" value="1"/>
</dbReference>
<dbReference type="GO" id="GO:0006797">
    <property type="term" value="P:polyphosphate metabolic process"/>
    <property type="evidence" value="ECO:0007669"/>
    <property type="project" value="InterPro"/>
</dbReference>
<dbReference type="SUPFAM" id="SSF52540">
    <property type="entry name" value="P-loop containing nucleoside triphosphate hydrolases"/>
    <property type="match status" value="2"/>
</dbReference>
<evidence type="ECO:0000259" key="1">
    <source>
        <dbReference type="Pfam" id="PF03976"/>
    </source>
</evidence>
<feature type="domain" description="Polyphosphate kinase-2-related" evidence="1">
    <location>
        <begin position="11"/>
        <end position="234"/>
    </location>
</feature>
<feature type="domain" description="Polyphosphate kinase-2-related" evidence="1">
    <location>
        <begin position="267"/>
        <end position="491"/>
    </location>
</feature>
<dbReference type="Gene3D" id="3.40.50.300">
    <property type="entry name" value="P-loop containing nucleotide triphosphate hydrolases"/>
    <property type="match status" value="2"/>
</dbReference>
<proteinExistence type="predicted"/>
<name>A0A923MC11_9BURK</name>
<dbReference type="InterPro" id="IPR027417">
    <property type="entry name" value="P-loop_NTPase"/>
</dbReference>
<dbReference type="Proteomes" id="UP000596827">
    <property type="component" value="Unassembled WGS sequence"/>
</dbReference>